<sequence length="493" mass="51956">MVDQRTPRPGRRAGRSGAALRPEASRTDAGGAACPARALPRRHRRTPRGAAPAGRRASLGSGPSPGKARGRARLLLHQRLHRSAPRGVSSAGAAATGGNRRHRRSSPYDSTAASPGLRRRPAEQGDGPCRSEPTRPGCGDGTPRLADRAPGGITTNPASTRAPRHRSQRTPATARSPRLPRWPQEGHLMASDVELAAMRQAITLSSFGLGTTSPNPPVGCVILDRHGDVVGAGYHRRKGEAHAEVNALSTAGAAARGGTAVVTLEPCNHIGVTPACRQELINAGIARVVISVLDPTSRGDGGAAMLTAHGIDVETNVLPDETLTVLGPWLAATRRRRPYLIWTYAYDNQDSQPVNEQLTADLRSRTDLVLSDKTIEEGVPGGHAPEHFTLPDDLSADLRPWLSACYATGSRTILAVGAHHAGELHDDLDCVDEIVVAIERARPTGGIAAATADLTPAGFELADISPGSTGVRVRLRRPKPSFGRADIAQPGMR</sequence>
<evidence type="ECO:0000256" key="2">
    <source>
        <dbReference type="ARBA" id="ARBA00012766"/>
    </source>
</evidence>
<dbReference type="Gene3D" id="3.40.140.10">
    <property type="entry name" value="Cytidine Deaminase, domain 2"/>
    <property type="match status" value="1"/>
</dbReference>
<dbReference type="PANTHER" id="PTHR11079">
    <property type="entry name" value="CYTOSINE DEAMINASE FAMILY MEMBER"/>
    <property type="match status" value="1"/>
</dbReference>
<feature type="compositionally biased region" description="Low complexity" evidence="5">
    <location>
        <begin position="86"/>
        <end position="98"/>
    </location>
</feature>
<evidence type="ECO:0000256" key="4">
    <source>
        <dbReference type="ARBA" id="ARBA00022833"/>
    </source>
</evidence>
<evidence type="ECO:0000256" key="3">
    <source>
        <dbReference type="ARBA" id="ARBA00022723"/>
    </source>
</evidence>
<proteinExistence type="predicted"/>
<dbReference type="GO" id="GO:0008270">
    <property type="term" value="F:zinc ion binding"/>
    <property type="evidence" value="ECO:0007669"/>
    <property type="project" value="InterPro"/>
</dbReference>
<feature type="domain" description="CMP/dCMP-type deaminase" evidence="6">
    <location>
        <begin position="192"/>
        <end position="314"/>
    </location>
</feature>
<keyword evidence="8" id="KW-1185">Reference proteome</keyword>
<name>A0A2W2DAU3_9ACTN</name>
<evidence type="ECO:0000313" key="8">
    <source>
        <dbReference type="Proteomes" id="UP000248627"/>
    </source>
</evidence>
<evidence type="ECO:0000259" key="6">
    <source>
        <dbReference type="PROSITE" id="PS51747"/>
    </source>
</evidence>
<evidence type="ECO:0000256" key="1">
    <source>
        <dbReference type="ARBA" id="ARBA00004882"/>
    </source>
</evidence>
<feature type="compositionally biased region" description="Basic residues" evidence="5">
    <location>
        <begin position="68"/>
        <end position="84"/>
    </location>
</feature>
<dbReference type="Proteomes" id="UP000248627">
    <property type="component" value="Unassembled WGS sequence"/>
</dbReference>
<gene>
    <name evidence="7" type="primary">ribD</name>
    <name evidence="7" type="ORF">C1I93_13060</name>
</gene>
<feature type="compositionally biased region" description="Low complexity" evidence="5">
    <location>
        <begin position="48"/>
        <end position="57"/>
    </location>
</feature>
<dbReference type="EC" id="3.5.4.26" evidence="2"/>
<keyword evidence="4" id="KW-0862">Zinc</keyword>
<dbReference type="OrthoDB" id="9800865at2"/>
<comment type="pathway">
    <text evidence="1">Cofactor biosynthesis; riboflavin biosynthesis; 5-amino-6-(D-ribitylamino)uracil from GTP: step 2/4.</text>
</comment>
<dbReference type="InterPro" id="IPR002125">
    <property type="entry name" value="CMP_dCMP_dom"/>
</dbReference>
<dbReference type="EMBL" id="POTX01000071">
    <property type="protein sequence ID" value="PZF97017.1"/>
    <property type="molecule type" value="Genomic_DNA"/>
</dbReference>
<dbReference type="PANTHER" id="PTHR11079:SF162">
    <property type="entry name" value="RIBOFLAVIN BIOSYNTHESIS PROTEIN PYRD, CHLOROPLASTIC"/>
    <property type="match status" value="1"/>
</dbReference>
<feature type="region of interest" description="Disordered" evidence="5">
    <location>
        <begin position="1"/>
        <end position="183"/>
    </location>
</feature>
<dbReference type="NCBIfam" id="TIGR00326">
    <property type="entry name" value="eubact_ribD"/>
    <property type="match status" value="1"/>
</dbReference>
<dbReference type="InterPro" id="IPR016193">
    <property type="entry name" value="Cytidine_deaminase-like"/>
</dbReference>
<dbReference type="AlphaFoldDB" id="A0A2W2DAU3"/>
<dbReference type="PROSITE" id="PS51747">
    <property type="entry name" value="CYT_DCMP_DEAMINASES_2"/>
    <property type="match status" value="1"/>
</dbReference>
<keyword evidence="3" id="KW-0479">Metal-binding</keyword>
<dbReference type="InterPro" id="IPR004794">
    <property type="entry name" value="Eubact_RibD"/>
</dbReference>
<accession>A0A2W2DAU3</accession>
<dbReference type="GO" id="GO:0009231">
    <property type="term" value="P:riboflavin biosynthetic process"/>
    <property type="evidence" value="ECO:0007669"/>
    <property type="project" value="UniProtKB-UniPathway"/>
</dbReference>
<reference evidence="7 8" key="1">
    <citation type="submission" date="2018-01" db="EMBL/GenBank/DDBJ databases">
        <title>Draft genome sequence of Jishengella endophytica.</title>
        <authorList>
            <person name="Sahin N."/>
            <person name="Ay H."/>
            <person name="Saygin H."/>
        </authorList>
    </citation>
    <scope>NUCLEOTIDE SEQUENCE [LARGE SCALE GENOMIC DNA]</scope>
    <source>
        <strain evidence="7 8">DSM 45430</strain>
    </source>
</reference>
<feature type="compositionally biased region" description="Low complexity" evidence="5">
    <location>
        <begin position="29"/>
        <end position="38"/>
    </location>
</feature>
<dbReference type="UniPathway" id="UPA00275">
    <property type="reaction ID" value="UER00401"/>
</dbReference>
<comment type="caution">
    <text evidence="7">The sequence shown here is derived from an EMBL/GenBank/DDBJ whole genome shotgun (WGS) entry which is preliminary data.</text>
</comment>
<dbReference type="GO" id="GO:0008835">
    <property type="term" value="F:diaminohydroxyphosphoribosylaminopyrimidine deaminase activity"/>
    <property type="evidence" value="ECO:0007669"/>
    <property type="project" value="UniProtKB-EC"/>
</dbReference>
<evidence type="ECO:0000313" key="7">
    <source>
        <dbReference type="EMBL" id="PZF97017.1"/>
    </source>
</evidence>
<organism evidence="7 8">
    <name type="scientific">Micromonospora endophytica</name>
    <dbReference type="NCBI Taxonomy" id="515350"/>
    <lineage>
        <taxon>Bacteria</taxon>
        <taxon>Bacillati</taxon>
        <taxon>Actinomycetota</taxon>
        <taxon>Actinomycetes</taxon>
        <taxon>Micromonosporales</taxon>
        <taxon>Micromonosporaceae</taxon>
        <taxon>Micromonospora</taxon>
    </lineage>
</organism>
<dbReference type="Pfam" id="PF00383">
    <property type="entry name" value="dCMP_cyt_deam_1"/>
    <property type="match status" value="1"/>
</dbReference>
<protein>
    <recommendedName>
        <fullName evidence="2">diaminohydroxyphosphoribosylaminopyrimidine deaminase</fullName>
        <ecNumber evidence="2">3.5.4.26</ecNumber>
    </recommendedName>
</protein>
<dbReference type="SUPFAM" id="SSF53927">
    <property type="entry name" value="Cytidine deaminase-like"/>
    <property type="match status" value="1"/>
</dbReference>
<dbReference type="InterPro" id="IPR016192">
    <property type="entry name" value="APOBEC/CMP_deaminase_Zn-bd"/>
</dbReference>
<dbReference type="PROSITE" id="PS00903">
    <property type="entry name" value="CYT_DCMP_DEAMINASES_1"/>
    <property type="match status" value="1"/>
</dbReference>
<dbReference type="CDD" id="cd01284">
    <property type="entry name" value="Riboflavin_deaminase-reductase"/>
    <property type="match status" value="1"/>
</dbReference>
<evidence type="ECO:0000256" key="5">
    <source>
        <dbReference type="SAM" id="MobiDB-lite"/>
    </source>
</evidence>